<dbReference type="InterPro" id="IPR010985">
    <property type="entry name" value="Ribbon_hlx_hlx"/>
</dbReference>
<evidence type="ECO:0000313" key="1">
    <source>
        <dbReference type="EMBL" id="UYO61816.1"/>
    </source>
</evidence>
<dbReference type="InterPro" id="IPR013321">
    <property type="entry name" value="Arc_rbn_hlx_hlx"/>
</dbReference>
<gene>
    <name evidence="1" type="ORF">LNN31_13625</name>
</gene>
<protein>
    <submittedName>
        <fullName evidence="1">Type II toxin-antitoxin system HicB family antitoxin</fullName>
    </submittedName>
</protein>
<dbReference type="SUPFAM" id="SSF47598">
    <property type="entry name" value="Ribbon-helix-helix"/>
    <property type="match status" value="1"/>
</dbReference>
<sequence length="48" mass="5652">MAEKTITIRINEELHKDIKVHIAKRGISLKDYLLELIEKDLYGEVDKK</sequence>
<name>A0ABY6HDX9_9FIRM</name>
<dbReference type="Proteomes" id="UP001163550">
    <property type="component" value="Chromosome"/>
</dbReference>
<evidence type="ECO:0000313" key="2">
    <source>
        <dbReference type="Proteomes" id="UP001163550"/>
    </source>
</evidence>
<dbReference type="RefSeq" id="WP_263992610.1">
    <property type="nucleotide sequence ID" value="NZ_CP087994.1"/>
</dbReference>
<keyword evidence="2" id="KW-1185">Reference proteome</keyword>
<dbReference type="Gene3D" id="1.10.1220.10">
    <property type="entry name" value="Met repressor-like"/>
    <property type="match status" value="1"/>
</dbReference>
<dbReference type="Pfam" id="PF05534">
    <property type="entry name" value="HicB"/>
    <property type="match status" value="1"/>
</dbReference>
<reference evidence="1" key="1">
    <citation type="submission" date="2021-11" db="EMBL/GenBank/DDBJ databases">
        <title>Isoprene-degrading acetogen.</title>
        <authorList>
            <person name="Yang Y."/>
            <person name="Jin H."/>
            <person name="Yan J."/>
        </authorList>
    </citation>
    <scope>NUCLEOTIDE SEQUENCE</scope>
    <source>
        <strain evidence="1">Berkeley</strain>
    </source>
</reference>
<dbReference type="InterPro" id="IPR008651">
    <property type="entry name" value="Uncharacterised_HicB"/>
</dbReference>
<dbReference type="EMBL" id="CP087994">
    <property type="protein sequence ID" value="UYO61816.1"/>
    <property type="molecule type" value="Genomic_DNA"/>
</dbReference>
<accession>A0ABY6HDX9</accession>
<proteinExistence type="predicted"/>
<organism evidence="1 2">
    <name type="scientific">Acetobacterium wieringae</name>
    <dbReference type="NCBI Taxonomy" id="52694"/>
    <lineage>
        <taxon>Bacteria</taxon>
        <taxon>Bacillati</taxon>
        <taxon>Bacillota</taxon>
        <taxon>Clostridia</taxon>
        <taxon>Eubacteriales</taxon>
        <taxon>Eubacteriaceae</taxon>
        <taxon>Acetobacterium</taxon>
    </lineage>
</organism>